<reference evidence="3" key="1">
    <citation type="submission" date="2019-03" db="EMBL/GenBank/DDBJ databases">
        <title>Single cell metagenomics reveals metabolic interactions within the superorganism composed of flagellate Streblomastix strix and complex community of Bacteroidetes bacteria on its surface.</title>
        <authorList>
            <person name="Treitli S.C."/>
            <person name="Kolisko M."/>
            <person name="Husnik F."/>
            <person name="Keeling P."/>
            <person name="Hampl V."/>
        </authorList>
    </citation>
    <scope>NUCLEOTIDE SEQUENCE</scope>
    <source>
        <strain evidence="3">STM</strain>
    </source>
</reference>
<protein>
    <recommendedName>
        <fullName evidence="1">DUF2007 domain-containing protein</fullName>
    </recommendedName>
</protein>
<dbReference type="NCBIfam" id="NF040569">
    <property type="entry name" value="DUF2007_rel"/>
    <property type="match status" value="1"/>
</dbReference>
<gene>
    <name evidence="2" type="ORF">EZS27_016323</name>
    <name evidence="3" type="ORF">EZS27_016326</name>
</gene>
<dbReference type="EMBL" id="SNRY01000892">
    <property type="protein sequence ID" value="KAA6335443.1"/>
    <property type="molecule type" value="Genomic_DNA"/>
</dbReference>
<sequence>MKTKREREALLDIFSGSLWEAEIVKGLLESNGITSILKTGNIGTIAPYSDGTTVLVSEKDYQPAIMIMRDRSISL</sequence>
<dbReference type="Pfam" id="PF09413">
    <property type="entry name" value="DUF2007"/>
    <property type="match status" value="1"/>
</dbReference>
<accession>A0A5J4RN28</accession>
<name>A0A5J4RN28_9ZZZZ</name>
<dbReference type="AlphaFoldDB" id="A0A5J4RN28"/>
<evidence type="ECO:0000259" key="1">
    <source>
        <dbReference type="Pfam" id="PF09413"/>
    </source>
</evidence>
<evidence type="ECO:0000313" key="3">
    <source>
        <dbReference type="EMBL" id="KAA6335446.1"/>
    </source>
</evidence>
<organism evidence="3">
    <name type="scientific">termite gut metagenome</name>
    <dbReference type="NCBI Taxonomy" id="433724"/>
    <lineage>
        <taxon>unclassified sequences</taxon>
        <taxon>metagenomes</taxon>
        <taxon>organismal metagenomes</taxon>
    </lineage>
</organism>
<dbReference type="EMBL" id="SNRY01000892">
    <property type="protein sequence ID" value="KAA6335446.1"/>
    <property type="molecule type" value="Genomic_DNA"/>
</dbReference>
<dbReference type="InterPro" id="IPR018551">
    <property type="entry name" value="DUF2007"/>
</dbReference>
<dbReference type="SUPFAM" id="SSF54913">
    <property type="entry name" value="GlnB-like"/>
    <property type="match status" value="1"/>
</dbReference>
<dbReference type="InterPro" id="IPR011322">
    <property type="entry name" value="N-reg_PII-like_a/b"/>
</dbReference>
<comment type="caution">
    <text evidence="3">The sequence shown here is derived from an EMBL/GenBank/DDBJ whole genome shotgun (WGS) entry which is preliminary data.</text>
</comment>
<evidence type="ECO:0000313" key="2">
    <source>
        <dbReference type="EMBL" id="KAA6335443.1"/>
    </source>
</evidence>
<feature type="domain" description="DUF2007" evidence="1">
    <location>
        <begin position="15"/>
        <end position="70"/>
    </location>
</feature>
<proteinExistence type="predicted"/>